<evidence type="ECO:0000313" key="2">
    <source>
        <dbReference type="EMBL" id="HHF48584.1"/>
    </source>
</evidence>
<proteinExistence type="predicted"/>
<reference evidence="1" key="1">
    <citation type="journal article" date="2020" name="mSystems">
        <title>Genome- and Community-Level Interaction Insights into Carbon Utilization and Element Cycling Functions of Hydrothermarchaeota in Hydrothermal Sediment.</title>
        <authorList>
            <person name="Zhou Z."/>
            <person name="Liu Y."/>
            <person name="Xu W."/>
            <person name="Pan J."/>
            <person name="Luo Z.H."/>
            <person name="Li M."/>
        </authorList>
    </citation>
    <scope>NUCLEOTIDE SEQUENCE [LARGE SCALE GENOMIC DNA]</scope>
    <source>
        <strain evidence="2">SpSt-10</strain>
        <strain evidence="1">SpSt-62</strain>
    </source>
</reference>
<organism evidence="1">
    <name type="scientific">Geoglobus ahangari</name>
    <dbReference type="NCBI Taxonomy" id="113653"/>
    <lineage>
        <taxon>Archaea</taxon>
        <taxon>Methanobacteriati</taxon>
        <taxon>Methanobacteriota</taxon>
        <taxon>Archaeoglobi</taxon>
        <taxon>Archaeoglobales</taxon>
        <taxon>Archaeoglobaceae</taxon>
        <taxon>Geoglobus</taxon>
    </lineage>
</organism>
<accession>A0A7C4W4P6</accession>
<dbReference type="EMBL" id="DTAK01000056">
    <property type="protein sequence ID" value="HGU59894.1"/>
    <property type="molecule type" value="Genomic_DNA"/>
</dbReference>
<dbReference type="AlphaFoldDB" id="A0A7C4W4P6"/>
<name>A0A7C4W4P6_9EURY</name>
<evidence type="ECO:0000313" key="1">
    <source>
        <dbReference type="EMBL" id="HGU59894.1"/>
    </source>
</evidence>
<protein>
    <recommendedName>
        <fullName evidence="3">LLM class flavin-dependent oxidoreductase</fullName>
    </recommendedName>
</protein>
<evidence type="ECO:0008006" key="3">
    <source>
        <dbReference type="Google" id="ProtNLM"/>
    </source>
</evidence>
<dbReference type="EMBL" id="DRUC01000081">
    <property type="protein sequence ID" value="HHF48584.1"/>
    <property type="molecule type" value="Genomic_DNA"/>
</dbReference>
<comment type="caution">
    <text evidence="1">The sequence shown here is derived from an EMBL/GenBank/DDBJ whole genome shotgun (WGS) entry which is preliminary data.</text>
</comment>
<gene>
    <name evidence="2" type="ORF">ENL48_05430</name>
    <name evidence="1" type="ORF">ENT89_07155</name>
</gene>
<sequence>MTSKNFSKIGKISVNINGDFDDEILLDKLKKIKKIVNTVWIGEADFLKDPFHVAKLFLENSEVYVGFGILRANNCGRIIKELSTLNSDRIFIGLAHPNAEIVMNCIKKIKEKYKFPVFCGATGKKNISILSQVADGMLLNHISPKHVSWALKFSKTDFNAAYGPALILPSKFEQDLILAAAIVMGSSKSFLREMGYWDVYQEISKVDLPRLIELRHKGDITHEEDYKILLKHREILLQNFTLSGSFEVFIEKLRDVINLCDHVVLSDPFFREENFDKLLKKIKLVLF</sequence>